<accession>A0ACB7W5F9</accession>
<organism evidence="1 2">
    <name type="scientific">Dioscorea alata</name>
    <name type="common">Purple yam</name>
    <dbReference type="NCBI Taxonomy" id="55571"/>
    <lineage>
        <taxon>Eukaryota</taxon>
        <taxon>Viridiplantae</taxon>
        <taxon>Streptophyta</taxon>
        <taxon>Embryophyta</taxon>
        <taxon>Tracheophyta</taxon>
        <taxon>Spermatophyta</taxon>
        <taxon>Magnoliopsida</taxon>
        <taxon>Liliopsida</taxon>
        <taxon>Dioscoreales</taxon>
        <taxon>Dioscoreaceae</taxon>
        <taxon>Dioscorea</taxon>
    </lineage>
</organism>
<dbReference type="Proteomes" id="UP000827976">
    <property type="component" value="Chromosome 5"/>
</dbReference>
<keyword evidence="2" id="KW-1185">Reference proteome</keyword>
<sequence>MASKRITHDVVGGHDALRFGLDGVKGDIVGVHPLQSLRETMRLDLEGKKRSILDLTYGSAFNLRNDFDRQILFRFQRPPGELPSSMLGFEALTGGLEDFGFEDYLNVPQDSETHRPAEMHHGMEVCLGLSKGPVCPSLK</sequence>
<proteinExistence type="predicted"/>
<evidence type="ECO:0000313" key="1">
    <source>
        <dbReference type="EMBL" id="KAH7682688.1"/>
    </source>
</evidence>
<protein>
    <submittedName>
        <fullName evidence="1">Proteasome maturation factor Ump1 protein</fullName>
    </submittedName>
</protein>
<dbReference type="EMBL" id="CM037015">
    <property type="protein sequence ID" value="KAH7682688.1"/>
    <property type="molecule type" value="Genomic_DNA"/>
</dbReference>
<gene>
    <name evidence="1" type="ORF">IHE45_05G138400</name>
</gene>
<name>A0ACB7W5F9_DIOAL</name>
<reference evidence="2" key="1">
    <citation type="journal article" date="2022" name="Nat. Commun.">
        <title>Chromosome evolution and the genetic basis of agronomically important traits in greater yam.</title>
        <authorList>
            <person name="Bredeson J.V."/>
            <person name="Lyons J.B."/>
            <person name="Oniyinde I.O."/>
            <person name="Okereke N.R."/>
            <person name="Kolade O."/>
            <person name="Nnabue I."/>
            <person name="Nwadili C.O."/>
            <person name="Hribova E."/>
            <person name="Parker M."/>
            <person name="Nwogha J."/>
            <person name="Shu S."/>
            <person name="Carlson J."/>
            <person name="Kariba R."/>
            <person name="Muthemba S."/>
            <person name="Knop K."/>
            <person name="Barton G.J."/>
            <person name="Sherwood A.V."/>
            <person name="Lopez-Montes A."/>
            <person name="Asiedu R."/>
            <person name="Jamnadass R."/>
            <person name="Muchugi A."/>
            <person name="Goodstein D."/>
            <person name="Egesi C.N."/>
            <person name="Featherston J."/>
            <person name="Asfaw A."/>
            <person name="Simpson G.G."/>
            <person name="Dolezel J."/>
            <person name="Hendre P.S."/>
            <person name="Van Deynze A."/>
            <person name="Kumar P.L."/>
            <person name="Obidiegwu J.E."/>
            <person name="Bhattacharjee R."/>
            <person name="Rokhsar D.S."/>
        </authorList>
    </citation>
    <scope>NUCLEOTIDE SEQUENCE [LARGE SCALE GENOMIC DNA]</scope>
    <source>
        <strain evidence="2">cv. TDa95/00328</strain>
    </source>
</reference>
<evidence type="ECO:0000313" key="2">
    <source>
        <dbReference type="Proteomes" id="UP000827976"/>
    </source>
</evidence>
<comment type="caution">
    <text evidence="1">The sequence shown here is derived from an EMBL/GenBank/DDBJ whole genome shotgun (WGS) entry which is preliminary data.</text>
</comment>
<keyword evidence="1" id="KW-0647">Proteasome</keyword>